<dbReference type="EMBL" id="CP016440">
    <property type="protein sequence ID" value="ANY16860.1"/>
    <property type="molecule type" value="Genomic_DNA"/>
</dbReference>
<dbReference type="PROSITE" id="PS51194">
    <property type="entry name" value="HELICASE_CTER"/>
    <property type="match status" value="1"/>
</dbReference>
<dbReference type="OrthoDB" id="9804086at2"/>
<dbReference type="InterPro" id="IPR006935">
    <property type="entry name" value="Helicase/UvrB_N"/>
</dbReference>
<feature type="domain" description="Helicase ATP-binding" evidence="1">
    <location>
        <begin position="37"/>
        <end position="205"/>
    </location>
</feature>
<evidence type="ECO:0000259" key="2">
    <source>
        <dbReference type="PROSITE" id="PS51194"/>
    </source>
</evidence>
<gene>
    <name evidence="3" type="ORF">BBN53_13800</name>
    <name evidence="4" type="ORF">ERS370011_03586</name>
</gene>
<proteinExistence type="predicted"/>
<organism evidence="4 5">
    <name type="scientific">Bordetella pseudohinzii</name>
    <dbReference type="NCBI Taxonomy" id="1331258"/>
    <lineage>
        <taxon>Bacteria</taxon>
        <taxon>Pseudomonadati</taxon>
        <taxon>Pseudomonadota</taxon>
        <taxon>Betaproteobacteria</taxon>
        <taxon>Burkholderiales</taxon>
        <taxon>Alcaligenaceae</taxon>
        <taxon>Bordetella</taxon>
    </lineage>
</organism>
<dbReference type="GO" id="GO:0005829">
    <property type="term" value="C:cytosol"/>
    <property type="evidence" value="ECO:0007669"/>
    <property type="project" value="TreeGrafter"/>
</dbReference>
<evidence type="ECO:0000313" key="5">
    <source>
        <dbReference type="Proteomes" id="UP000053096"/>
    </source>
</evidence>
<dbReference type="PROSITE" id="PS51192">
    <property type="entry name" value="HELICASE_ATP_BIND_1"/>
    <property type="match status" value="1"/>
</dbReference>
<dbReference type="GO" id="GO:0016787">
    <property type="term" value="F:hydrolase activity"/>
    <property type="evidence" value="ECO:0007669"/>
    <property type="project" value="InterPro"/>
</dbReference>
<dbReference type="Proteomes" id="UP000092950">
    <property type="component" value="Chromosome"/>
</dbReference>
<dbReference type="InterPro" id="IPR050742">
    <property type="entry name" value="Helicase_Restrict-Modif_Enz"/>
</dbReference>
<dbReference type="KEGG" id="bpdz:BBN53_13800"/>
<dbReference type="Gene3D" id="3.40.50.300">
    <property type="entry name" value="P-loop containing nucleotide triphosphate hydrolases"/>
    <property type="match status" value="2"/>
</dbReference>
<dbReference type="InterPro" id="IPR014001">
    <property type="entry name" value="Helicase_ATP-bd"/>
</dbReference>
<keyword evidence="3" id="KW-0540">Nuclease</keyword>
<sequence>MADFFIEHSHMLALKPISSPNSGFRPGQLGALHSVAAHFSVYDEPAIVSLPTGYGKTAVIMALPFLLGSNRVLVVEPTDVLRRQTSAHFGELSTLRKLKVLPAEAGNPHVHPQKGRPLSADEWLAFRTFDVVVSTPASTSPVLEPVSPADLFDLIIFDEAHHAPADTWSAYLGHYSCARFVFLTATPFRRDKKAIPGRLAYSYPVSKASREQAFGSVSFRPAPVHNDHDEDEVDLAIARVAIAQLREDQAQGFDHRLFARASSISAARKLTGIYAGLGARVEAIDSGISKRRQEQLEVSLLQGELEGIVCVDMFGEGYDFPKLKIAALHAPHRSLVPTIQFIGRFARTNDERTGNATLVSTVSRLQDATARLFQEGVDIASLIDEEARRQLAEGAADESILEILKPKRQTVSDYDAVSPMSFELYAHARIFQCDEAPDFTLFEALIGRRLHLAKQWISDDGLITLLLTVDNEPPNWATADVLVNVRHDVFLLAYNAATRLCFIGSTRRTDRLYIALMQVVAKDHHRPLSFEETIRARAGLTDMRFYAVGLRNTAVNSQAESYRMLTGPRAERAVTPGDGRAYVQGHYFGSGLEDGERETIGASSNSRIWSNQRLSVSQYLEWISKLNNRLNGDETLAESQLDLVQHSRTLRRIPDVVIGGSWSRNAYKQAHRLRYRRVGQQQWLYRQITDLELSSFASGPDGLDFEIVSDSDAVPYRMSLAGGALFRQHGAGWEVEISSTHDDWLDFDQWLSMHPPIFYAADKSSFEGMNCYPPPKLASNRLLDEDVENPGWAGCEIGREFDADNPERMTVHRHLELWIRAKENLEVLVYDHRTGEAADYIAVTREEDDRVLVSLYHCKGAGGEPNGARVDDVYEVTCQLLKSVVYCESRVLVEHVEHRINERRHRRPSVFKVGNLAMLQEILLNRSADKVSFAIYGVQPGISKGQIDAHLADLMAFSIDYVKRGGAAVGKWLVNA</sequence>
<keyword evidence="6" id="KW-1185">Reference proteome</keyword>
<dbReference type="InterPro" id="IPR027417">
    <property type="entry name" value="P-loop_NTPase"/>
</dbReference>
<dbReference type="CDD" id="cd18785">
    <property type="entry name" value="SF2_C"/>
    <property type="match status" value="1"/>
</dbReference>
<evidence type="ECO:0000313" key="6">
    <source>
        <dbReference type="Proteomes" id="UP000092950"/>
    </source>
</evidence>
<dbReference type="PANTHER" id="PTHR47396:SF1">
    <property type="entry name" value="ATP-DEPENDENT HELICASE IRC3-RELATED"/>
    <property type="match status" value="1"/>
</dbReference>
<name>A0A0J6BRY2_9BORD</name>
<dbReference type="CDD" id="cd17926">
    <property type="entry name" value="DEXHc_RE"/>
    <property type="match status" value="1"/>
</dbReference>
<dbReference type="GO" id="GO:0005524">
    <property type="term" value="F:ATP binding"/>
    <property type="evidence" value="ECO:0007669"/>
    <property type="project" value="InterPro"/>
</dbReference>
<keyword evidence="3" id="KW-0255">Endonuclease</keyword>
<reference evidence="4 5" key="1">
    <citation type="submission" date="2015-09" db="EMBL/GenBank/DDBJ databases">
        <authorList>
            <person name="Jackson K.R."/>
            <person name="Lunt B.L."/>
            <person name="Fisher J.N.B."/>
            <person name="Gardner A.V."/>
            <person name="Bailey M.E."/>
            <person name="Deus L.M."/>
            <person name="Earl A.S."/>
            <person name="Gibby P.D."/>
            <person name="Hartmann K.A."/>
            <person name="Liu J.E."/>
            <person name="Manci A.M."/>
            <person name="Nielsen D.A."/>
            <person name="Solomon M.B."/>
            <person name="Breakwell D.P."/>
            <person name="Burnett S.H."/>
            <person name="Grose J.H."/>
        </authorList>
    </citation>
    <scope>NUCLEOTIDE SEQUENCE [LARGE SCALE GENOMIC DNA]</scope>
    <source>
        <strain evidence="4 5">2789STDY5608636</strain>
    </source>
</reference>
<dbReference type="SUPFAM" id="SSF52540">
    <property type="entry name" value="P-loop containing nucleoside triphosphate hydrolases"/>
    <property type="match status" value="1"/>
</dbReference>
<accession>A0A0J6BRY2</accession>
<feature type="domain" description="Helicase C-terminal" evidence="2">
    <location>
        <begin position="241"/>
        <end position="395"/>
    </location>
</feature>
<dbReference type="GO" id="GO:0003677">
    <property type="term" value="F:DNA binding"/>
    <property type="evidence" value="ECO:0007669"/>
    <property type="project" value="InterPro"/>
</dbReference>
<protein>
    <submittedName>
        <fullName evidence="4">Hef nuclease</fullName>
    </submittedName>
    <submittedName>
        <fullName evidence="3">Restriction endonuclease subunit R</fullName>
    </submittedName>
</protein>
<dbReference type="Proteomes" id="UP000053096">
    <property type="component" value="Unassembled WGS sequence"/>
</dbReference>
<dbReference type="Pfam" id="PF04851">
    <property type="entry name" value="ResIII"/>
    <property type="match status" value="1"/>
</dbReference>
<dbReference type="EMBL" id="CYTV01000012">
    <property type="protein sequence ID" value="CUJ06721.1"/>
    <property type="molecule type" value="Genomic_DNA"/>
</dbReference>
<dbReference type="RefSeq" id="WP_043210981.1">
    <property type="nucleotide sequence ID" value="NZ_CAJGUP010000180.1"/>
</dbReference>
<keyword evidence="3" id="KW-0378">Hydrolase</keyword>
<dbReference type="GO" id="GO:0004519">
    <property type="term" value="F:endonuclease activity"/>
    <property type="evidence" value="ECO:0007669"/>
    <property type="project" value="UniProtKB-KW"/>
</dbReference>
<evidence type="ECO:0000313" key="4">
    <source>
        <dbReference type="EMBL" id="CUJ06721.1"/>
    </source>
</evidence>
<dbReference type="AlphaFoldDB" id="A0A0J6BRY2"/>
<reference evidence="3 6" key="2">
    <citation type="submission" date="2016-07" db="EMBL/GenBank/DDBJ databases">
        <title>Complete genome sequences of Bordetella pseudohinzii.</title>
        <authorList>
            <person name="Spilker T."/>
            <person name="Darrah R."/>
            <person name="LiPuma J.J."/>
        </authorList>
    </citation>
    <scope>NUCLEOTIDE SEQUENCE [LARGE SCALE GENOMIC DNA]</scope>
    <source>
        <strain evidence="3 6">HI4681</strain>
    </source>
</reference>
<dbReference type="InterPro" id="IPR001650">
    <property type="entry name" value="Helicase_C-like"/>
</dbReference>
<evidence type="ECO:0000259" key="1">
    <source>
        <dbReference type="PROSITE" id="PS51192"/>
    </source>
</evidence>
<dbReference type="SMART" id="SM00487">
    <property type="entry name" value="DEXDc"/>
    <property type="match status" value="1"/>
</dbReference>
<accession>A0A0M7HCI7</accession>
<dbReference type="PANTHER" id="PTHR47396">
    <property type="entry name" value="TYPE I RESTRICTION ENZYME ECOKI R PROTEIN"/>
    <property type="match status" value="1"/>
</dbReference>
<evidence type="ECO:0000313" key="3">
    <source>
        <dbReference type="EMBL" id="ANY16860.1"/>
    </source>
</evidence>